<dbReference type="Proteomes" id="UP000011087">
    <property type="component" value="Unassembled WGS sequence"/>
</dbReference>
<dbReference type="PANTHER" id="PTHR21563">
    <property type="entry name" value="ZINC FINGER C3H1 DOMAIN-CONTAINING PROTEIN"/>
    <property type="match status" value="1"/>
</dbReference>
<evidence type="ECO:0000313" key="4">
    <source>
        <dbReference type="EnsemblProtists" id="EKX48360"/>
    </source>
</evidence>
<sequence>MDRLEIIHSIKHRMQEQGAESNLDVVNGERPVTNKDKEIENLEIKLAQLQSICPQKSEDDHGQDSLELNCTNAQQELQDDDLRVKRRRLNPMLFLCKFDLHGRCDDPNCKDVHVRDSLAEHSRSKANDNEPELKASAPAVGEQASDLEDASTPATHGDHSVSHLESCPRDDDYISLVNEGDETPAGDGGTDDEPVVEALLQRWKPASQDLSMDSRYFGHFQELKELRARSLKHPSDIHSWIRAARLLLEGATDTDTQVNNDMNLRVDLALNTLSHALDHNPTSVALWLLYLDILEKKSSGESRELLMHAVRLNPASWLLWHRFAQSQDGGSARAHTFLTAAEKAMGESEGCNGEEKERWQSLWADLLLGAAHQHCQLGNAAEAMGVLRESTSKHASQSEVPLAIQETLWRAQIHIALFGVLPDRIHCMLGATASKGSLTGRAMCPTTGLNSLACRKLVHTGSEEDTVMRVYLKRQVEASEVFLLFEEAFLSLGARRDRLALPLSLPPPGLATDYVAMMRMFVGPRGEVAARRRILQPVVRWLSSAGNAEDGKTLMACGEVVCAIATSRSCDGIISRAKKQRSQRALLFLHEEAPKLTPLDDPRWLDGLEHAQLEERYLCFGRDYEAFNETLSVFLEELERSSSREEHRDFLLAASSKHPANHRLCLLTARVCMAEGDWRQAQRILSPVKSLLESHDEL</sequence>
<dbReference type="Pfam" id="PF10650">
    <property type="entry name" value="zf-C3H1"/>
    <property type="match status" value="1"/>
</dbReference>
<dbReference type="GeneID" id="17304981"/>
<dbReference type="OrthoDB" id="1922977at2759"/>
<reference evidence="4" key="3">
    <citation type="submission" date="2016-03" db="UniProtKB">
        <authorList>
            <consortium name="EnsemblProtists"/>
        </authorList>
    </citation>
    <scope>IDENTIFICATION</scope>
</reference>
<dbReference type="EMBL" id="JH992986">
    <property type="protein sequence ID" value="EKX48360.1"/>
    <property type="molecule type" value="Genomic_DNA"/>
</dbReference>
<dbReference type="GO" id="GO:0005634">
    <property type="term" value="C:nucleus"/>
    <property type="evidence" value="ECO:0007669"/>
    <property type="project" value="TreeGrafter"/>
</dbReference>
<dbReference type="AlphaFoldDB" id="L1JJV4"/>
<feature type="compositionally biased region" description="Acidic residues" evidence="1">
    <location>
        <begin position="179"/>
        <end position="192"/>
    </location>
</feature>
<evidence type="ECO:0000256" key="1">
    <source>
        <dbReference type="SAM" id="MobiDB-lite"/>
    </source>
</evidence>
<dbReference type="InterPro" id="IPR019607">
    <property type="entry name" value="Putative_zinc-finger_domain"/>
</dbReference>
<evidence type="ECO:0000313" key="5">
    <source>
        <dbReference type="Proteomes" id="UP000011087"/>
    </source>
</evidence>
<organism evidence="3">
    <name type="scientific">Guillardia theta (strain CCMP2712)</name>
    <name type="common">Cryptophyte</name>
    <dbReference type="NCBI Taxonomy" id="905079"/>
    <lineage>
        <taxon>Eukaryota</taxon>
        <taxon>Cryptophyceae</taxon>
        <taxon>Pyrenomonadales</taxon>
        <taxon>Geminigeraceae</taxon>
        <taxon>Guillardia</taxon>
    </lineage>
</organism>
<protein>
    <recommendedName>
        <fullName evidence="2">Putative zinc-finger domain-containing protein</fullName>
    </recommendedName>
</protein>
<evidence type="ECO:0000313" key="3">
    <source>
        <dbReference type="EMBL" id="EKX48360.1"/>
    </source>
</evidence>
<dbReference type="InterPro" id="IPR011990">
    <property type="entry name" value="TPR-like_helical_dom_sf"/>
</dbReference>
<dbReference type="Gene3D" id="1.25.40.10">
    <property type="entry name" value="Tetratricopeptide repeat domain"/>
    <property type="match status" value="1"/>
</dbReference>
<gene>
    <name evidence="3" type="ORF">GUITHDRAFT_105968</name>
</gene>
<dbReference type="InterPro" id="IPR039278">
    <property type="entry name" value="Red1"/>
</dbReference>
<proteinExistence type="predicted"/>
<dbReference type="EnsemblProtists" id="EKX48360">
    <property type="protein sequence ID" value="EKX48360"/>
    <property type="gene ID" value="GUITHDRAFT_105968"/>
</dbReference>
<evidence type="ECO:0000259" key="2">
    <source>
        <dbReference type="Pfam" id="PF10650"/>
    </source>
</evidence>
<dbReference type="KEGG" id="gtt:GUITHDRAFT_105968"/>
<accession>L1JJV4</accession>
<dbReference type="PANTHER" id="PTHR21563:SF3">
    <property type="entry name" value="ZINC FINGER C3H1 DOMAIN-CONTAINING PROTEIN"/>
    <property type="match status" value="1"/>
</dbReference>
<dbReference type="HOGENOM" id="CLU_395089_0_0_1"/>
<feature type="compositionally biased region" description="Basic and acidic residues" evidence="1">
    <location>
        <begin position="120"/>
        <end position="133"/>
    </location>
</feature>
<reference evidence="3 5" key="1">
    <citation type="journal article" date="2012" name="Nature">
        <title>Algal genomes reveal evolutionary mosaicism and the fate of nucleomorphs.</title>
        <authorList>
            <consortium name="DOE Joint Genome Institute"/>
            <person name="Curtis B.A."/>
            <person name="Tanifuji G."/>
            <person name="Burki F."/>
            <person name="Gruber A."/>
            <person name="Irimia M."/>
            <person name="Maruyama S."/>
            <person name="Arias M.C."/>
            <person name="Ball S.G."/>
            <person name="Gile G.H."/>
            <person name="Hirakawa Y."/>
            <person name="Hopkins J.F."/>
            <person name="Kuo A."/>
            <person name="Rensing S.A."/>
            <person name="Schmutz J."/>
            <person name="Symeonidi A."/>
            <person name="Elias M."/>
            <person name="Eveleigh R.J."/>
            <person name="Herman E.K."/>
            <person name="Klute M.J."/>
            <person name="Nakayama T."/>
            <person name="Obornik M."/>
            <person name="Reyes-Prieto A."/>
            <person name="Armbrust E.V."/>
            <person name="Aves S.J."/>
            <person name="Beiko R.G."/>
            <person name="Coutinho P."/>
            <person name="Dacks J.B."/>
            <person name="Durnford D.G."/>
            <person name="Fast N.M."/>
            <person name="Green B.R."/>
            <person name="Grisdale C.J."/>
            <person name="Hempel F."/>
            <person name="Henrissat B."/>
            <person name="Hoppner M.P."/>
            <person name="Ishida K."/>
            <person name="Kim E."/>
            <person name="Koreny L."/>
            <person name="Kroth P.G."/>
            <person name="Liu Y."/>
            <person name="Malik S.B."/>
            <person name="Maier U.G."/>
            <person name="McRose D."/>
            <person name="Mock T."/>
            <person name="Neilson J.A."/>
            <person name="Onodera N.T."/>
            <person name="Poole A.M."/>
            <person name="Pritham E.J."/>
            <person name="Richards T.A."/>
            <person name="Rocap G."/>
            <person name="Roy S.W."/>
            <person name="Sarai C."/>
            <person name="Schaack S."/>
            <person name="Shirato S."/>
            <person name="Slamovits C.H."/>
            <person name="Spencer D.F."/>
            <person name="Suzuki S."/>
            <person name="Worden A.Z."/>
            <person name="Zauner S."/>
            <person name="Barry K."/>
            <person name="Bell C."/>
            <person name="Bharti A.K."/>
            <person name="Crow J.A."/>
            <person name="Grimwood J."/>
            <person name="Kramer R."/>
            <person name="Lindquist E."/>
            <person name="Lucas S."/>
            <person name="Salamov A."/>
            <person name="McFadden G.I."/>
            <person name="Lane C.E."/>
            <person name="Keeling P.J."/>
            <person name="Gray M.W."/>
            <person name="Grigoriev I.V."/>
            <person name="Archibald J.M."/>
        </authorList>
    </citation>
    <scope>NUCLEOTIDE SEQUENCE</scope>
    <source>
        <strain evidence="3 5">CCMP2712</strain>
    </source>
</reference>
<name>L1JJV4_GUITC</name>
<dbReference type="STRING" id="905079.L1JJV4"/>
<feature type="domain" description="Putative zinc-finger" evidence="2">
    <location>
        <begin position="95"/>
        <end position="115"/>
    </location>
</feature>
<dbReference type="PaxDb" id="55529-EKX48360"/>
<feature type="compositionally biased region" description="Basic and acidic residues" evidence="1">
    <location>
        <begin position="156"/>
        <end position="172"/>
    </location>
</feature>
<dbReference type="RefSeq" id="XP_005835340.1">
    <property type="nucleotide sequence ID" value="XM_005835283.1"/>
</dbReference>
<feature type="region of interest" description="Disordered" evidence="1">
    <location>
        <begin position="120"/>
        <end position="192"/>
    </location>
</feature>
<keyword evidence="5" id="KW-1185">Reference proteome</keyword>
<dbReference type="GO" id="GO:0000178">
    <property type="term" value="C:exosome (RNase complex)"/>
    <property type="evidence" value="ECO:0007669"/>
    <property type="project" value="TreeGrafter"/>
</dbReference>
<reference evidence="5" key="2">
    <citation type="submission" date="2012-11" db="EMBL/GenBank/DDBJ databases">
        <authorList>
            <person name="Kuo A."/>
            <person name="Curtis B.A."/>
            <person name="Tanifuji G."/>
            <person name="Burki F."/>
            <person name="Gruber A."/>
            <person name="Irimia M."/>
            <person name="Maruyama S."/>
            <person name="Arias M.C."/>
            <person name="Ball S.G."/>
            <person name="Gile G.H."/>
            <person name="Hirakawa Y."/>
            <person name="Hopkins J.F."/>
            <person name="Rensing S.A."/>
            <person name="Schmutz J."/>
            <person name="Symeonidi A."/>
            <person name="Elias M."/>
            <person name="Eveleigh R.J."/>
            <person name="Herman E.K."/>
            <person name="Klute M.J."/>
            <person name="Nakayama T."/>
            <person name="Obornik M."/>
            <person name="Reyes-Prieto A."/>
            <person name="Armbrust E.V."/>
            <person name="Aves S.J."/>
            <person name="Beiko R.G."/>
            <person name="Coutinho P."/>
            <person name="Dacks J.B."/>
            <person name="Durnford D.G."/>
            <person name="Fast N.M."/>
            <person name="Green B.R."/>
            <person name="Grisdale C."/>
            <person name="Hempe F."/>
            <person name="Henrissat B."/>
            <person name="Hoppner M.P."/>
            <person name="Ishida K.-I."/>
            <person name="Kim E."/>
            <person name="Koreny L."/>
            <person name="Kroth P.G."/>
            <person name="Liu Y."/>
            <person name="Malik S.-B."/>
            <person name="Maier U.G."/>
            <person name="McRose D."/>
            <person name="Mock T."/>
            <person name="Neilson J.A."/>
            <person name="Onodera N.T."/>
            <person name="Poole A.M."/>
            <person name="Pritham E.J."/>
            <person name="Richards T.A."/>
            <person name="Rocap G."/>
            <person name="Roy S.W."/>
            <person name="Sarai C."/>
            <person name="Schaack S."/>
            <person name="Shirato S."/>
            <person name="Slamovits C.H."/>
            <person name="Spencer D.F."/>
            <person name="Suzuki S."/>
            <person name="Worden A.Z."/>
            <person name="Zauner S."/>
            <person name="Barry K."/>
            <person name="Bell C."/>
            <person name="Bharti A.K."/>
            <person name="Crow J.A."/>
            <person name="Grimwood J."/>
            <person name="Kramer R."/>
            <person name="Lindquist E."/>
            <person name="Lucas S."/>
            <person name="Salamov A."/>
            <person name="McFadden G.I."/>
            <person name="Lane C.E."/>
            <person name="Keeling P.J."/>
            <person name="Gray M.W."/>
            <person name="Grigoriev I.V."/>
            <person name="Archibald J.M."/>
        </authorList>
    </citation>
    <scope>NUCLEOTIDE SEQUENCE</scope>
    <source>
        <strain evidence="5">CCMP2712</strain>
    </source>
</reference>